<evidence type="ECO:0000313" key="3">
    <source>
        <dbReference type="EMBL" id="QEQ96847.1"/>
    </source>
</evidence>
<reference evidence="3 4" key="1">
    <citation type="journal article" date="2019" name="Biochem. Eng. J.">
        <title>Metabolic engineering of the marine bacteria Neptunomonas concharum for the production of acetoin and meso-2,3-butanediol from acetate.</title>
        <authorList>
            <person name="Li W."/>
            <person name="Pu N."/>
            <person name="Liu C.-X."/>
            <person name="Yuan Q.-P."/>
            <person name="Li Z.-J."/>
        </authorList>
    </citation>
    <scope>NUCLEOTIDE SEQUENCE [LARGE SCALE GENOMIC DNA]</scope>
    <source>
        <strain evidence="3 4">JCM17730</strain>
    </source>
</reference>
<dbReference type="Proteomes" id="UP000324760">
    <property type="component" value="Chromosome"/>
</dbReference>
<feature type="domain" description="Isochorismatase-like" evidence="2">
    <location>
        <begin position="19"/>
        <end position="139"/>
    </location>
</feature>
<organism evidence="3 4">
    <name type="scientific">Neptunomonas concharum</name>
    <dbReference type="NCBI Taxonomy" id="1031538"/>
    <lineage>
        <taxon>Bacteria</taxon>
        <taxon>Pseudomonadati</taxon>
        <taxon>Pseudomonadota</taxon>
        <taxon>Gammaproteobacteria</taxon>
        <taxon>Oceanospirillales</taxon>
        <taxon>Oceanospirillaceae</taxon>
        <taxon>Neptunomonas</taxon>
    </lineage>
</organism>
<dbReference type="RefSeq" id="WP_138988222.1">
    <property type="nucleotide sequence ID" value="NZ_CP043869.1"/>
</dbReference>
<evidence type="ECO:0000256" key="1">
    <source>
        <dbReference type="ARBA" id="ARBA00022801"/>
    </source>
</evidence>
<dbReference type="InterPro" id="IPR036380">
    <property type="entry name" value="Isochorismatase-like_sf"/>
</dbReference>
<dbReference type="PANTHER" id="PTHR43540">
    <property type="entry name" value="PEROXYUREIDOACRYLATE/UREIDOACRYLATE AMIDOHYDROLASE-RELATED"/>
    <property type="match status" value="1"/>
</dbReference>
<dbReference type="InterPro" id="IPR000868">
    <property type="entry name" value="Isochorismatase-like_dom"/>
</dbReference>
<dbReference type="SUPFAM" id="SSF52499">
    <property type="entry name" value="Isochorismatase-like hydrolases"/>
    <property type="match status" value="1"/>
</dbReference>
<keyword evidence="4" id="KW-1185">Reference proteome</keyword>
<evidence type="ECO:0000313" key="4">
    <source>
        <dbReference type="Proteomes" id="UP000324760"/>
    </source>
</evidence>
<dbReference type="InterPro" id="IPR050272">
    <property type="entry name" value="Isochorismatase-like_hydrls"/>
</dbReference>
<keyword evidence="1" id="KW-0378">Hydrolase</keyword>
<dbReference type="Pfam" id="PF00857">
    <property type="entry name" value="Isochorismatase"/>
    <property type="match status" value="1"/>
</dbReference>
<dbReference type="PANTHER" id="PTHR43540:SF1">
    <property type="entry name" value="ISOCHORISMATASE HYDROLASE"/>
    <property type="match status" value="1"/>
</dbReference>
<evidence type="ECO:0000259" key="2">
    <source>
        <dbReference type="Pfam" id="PF00857"/>
    </source>
</evidence>
<dbReference type="KEGG" id="ncu:F0U83_09000"/>
<dbReference type="GO" id="GO:0016787">
    <property type="term" value="F:hydrolase activity"/>
    <property type="evidence" value="ECO:0007669"/>
    <property type="project" value="UniProtKB-KW"/>
</dbReference>
<gene>
    <name evidence="3" type="ORF">F0U83_09000</name>
</gene>
<name>A0A5P1RB72_9GAMM</name>
<sequence length="153" mass="16942">MTLDNFHTEEMMFNSCKPALLIVDVQQAIDCFSPYKRNNPSAEEKIASLLARWRHASLPVVHIRHSSKFLDSPYHQCSAGFPFKQSVAPIGDELVVTKSENCAFINTDLEQILSEQEISEIIVCGVLCNNSIDATVRVASGLVIPPKTNGPQK</sequence>
<dbReference type="EMBL" id="CP043869">
    <property type="protein sequence ID" value="QEQ96847.1"/>
    <property type="molecule type" value="Genomic_DNA"/>
</dbReference>
<dbReference type="AlphaFoldDB" id="A0A5P1RB72"/>
<dbReference type="Gene3D" id="3.40.50.850">
    <property type="entry name" value="Isochorismatase-like"/>
    <property type="match status" value="1"/>
</dbReference>
<protein>
    <submittedName>
        <fullName evidence="3">Isochorismatase family protein</fullName>
    </submittedName>
</protein>
<proteinExistence type="predicted"/>
<dbReference type="OrthoDB" id="9791276at2"/>
<accession>A0A5P1RB72</accession>